<keyword evidence="11" id="KW-1185">Reference proteome</keyword>
<dbReference type="Pfam" id="PF07289">
    <property type="entry name" value="BBL5"/>
    <property type="match status" value="1"/>
</dbReference>
<dbReference type="InterPro" id="IPR014003">
    <property type="entry name" value="BBS5_PH"/>
</dbReference>
<feature type="domain" description="BBSome complex member BBS5 PH" evidence="9">
    <location>
        <begin position="11"/>
        <end position="50"/>
    </location>
</feature>
<evidence type="ECO:0000256" key="5">
    <source>
        <dbReference type="ARBA" id="ARBA00023069"/>
    </source>
</evidence>
<protein>
    <submittedName>
        <fullName evidence="10">Putative Bardet-Biedl syndrome 5 protein-like</fullName>
    </submittedName>
</protein>
<dbReference type="GO" id="GO:0060271">
    <property type="term" value="P:cilium assembly"/>
    <property type="evidence" value="ECO:0007669"/>
    <property type="project" value="TreeGrafter"/>
</dbReference>
<dbReference type="PANTHER" id="PTHR21351">
    <property type="entry name" value="BARDET-BIEDL SYNDROME PROTEIN 5"/>
    <property type="match status" value="1"/>
</dbReference>
<reference evidence="10 11" key="1">
    <citation type="journal article" date="2017" name="PLoS Biol.">
        <title>The sea cucumber genome provides insights into morphological evolution and visceral regeneration.</title>
        <authorList>
            <person name="Zhang X."/>
            <person name="Sun L."/>
            <person name="Yuan J."/>
            <person name="Sun Y."/>
            <person name="Gao Y."/>
            <person name="Zhang L."/>
            <person name="Li S."/>
            <person name="Dai H."/>
            <person name="Hamel J.F."/>
            <person name="Liu C."/>
            <person name="Yu Y."/>
            <person name="Liu S."/>
            <person name="Lin W."/>
            <person name="Guo K."/>
            <person name="Jin S."/>
            <person name="Xu P."/>
            <person name="Storey K.B."/>
            <person name="Huan P."/>
            <person name="Zhang T."/>
            <person name="Zhou Y."/>
            <person name="Zhang J."/>
            <person name="Lin C."/>
            <person name="Li X."/>
            <person name="Xing L."/>
            <person name="Huo D."/>
            <person name="Sun M."/>
            <person name="Wang L."/>
            <person name="Mercier A."/>
            <person name="Li F."/>
            <person name="Yang H."/>
            <person name="Xiang J."/>
        </authorList>
    </citation>
    <scope>NUCLEOTIDE SEQUENCE [LARGE SCALE GENOMIC DNA]</scope>
    <source>
        <strain evidence="10">Shaxun</strain>
        <tissue evidence="10">Muscle</tissue>
    </source>
</reference>
<evidence type="ECO:0000256" key="8">
    <source>
        <dbReference type="SAM" id="MobiDB-lite"/>
    </source>
</evidence>
<gene>
    <name evidence="10" type="ORF">BSL78_26551</name>
</gene>
<dbReference type="Proteomes" id="UP000230750">
    <property type="component" value="Unassembled WGS sequence"/>
</dbReference>
<evidence type="ECO:0000313" key="10">
    <source>
        <dbReference type="EMBL" id="PIK36622.1"/>
    </source>
</evidence>
<evidence type="ECO:0000256" key="1">
    <source>
        <dbReference type="ARBA" id="ARBA00004138"/>
    </source>
</evidence>
<evidence type="ECO:0000256" key="6">
    <source>
        <dbReference type="ARBA" id="ARBA00023212"/>
    </source>
</evidence>
<evidence type="ECO:0000313" key="11">
    <source>
        <dbReference type="Proteomes" id="UP000230750"/>
    </source>
</evidence>
<evidence type="ECO:0000256" key="3">
    <source>
        <dbReference type="ARBA" id="ARBA00005822"/>
    </source>
</evidence>
<feature type="region of interest" description="Disordered" evidence="8">
    <location>
        <begin position="23"/>
        <end position="51"/>
    </location>
</feature>
<organism evidence="10 11">
    <name type="scientific">Stichopus japonicus</name>
    <name type="common">Sea cucumber</name>
    <dbReference type="NCBI Taxonomy" id="307972"/>
    <lineage>
        <taxon>Eukaryota</taxon>
        <taxon>Metazoa</taxon>
        <taxon>Echinodermata</taxon>
        <taxon>Eleutherozoa</taxon>
        <taxon>Echinozoa</taxon>
        <taxon>Holothuroidea</taxon>
        <taxon>Aspidochirotacea</taxon>
        <taxon>Aspidochirotida</taxon>
        <taxon>Stichopodidae</taxon>
        <taxon>Apostichopus</taxon>
    </lineage>
</organism>
<feature type="non-terminal residue" evidence="10">
    <location>
        <position position="51"/>
    </location>
</feature>
<feature type="compositionally biased region" description="Basic and acidic residues" evidence="8">
    <location>
        <begin position="42"/>
        <end position="51"/>
    </location>
</feature>
<keyword evidence="5" id="KW-0969">Cilium</keyword>
<evidence type="ECO:0000256" key="7">
    <source>
        <dbReference type="ARBA" id="ARBA00023273"/>
    </source>
</evidence>
<name>A0A2G8JLJ5_STIJA</name>
<dbReference type="GO" id="GO:0034464">
    <property type="term" value="C:BBSome"/>
    <property type="evidence" value="ECO:0007669"/>
    <property type="project" value="InterPro"/>
</dbReference>
<evidence type="ECO:0000256" key="4">
    <source>
        <dbReference type="ARBA" id="ARBA00022490"/>
    </source>
</evidence>
<dbReference type="GO" id="GO:0032266">
    <property type="term" value="F:phosphatidylinositol-3-phosphate binding"/>
    <property type="evidence" value="ECO:0007669"/>
    <property type="project" value="TreeGrafter"/>
</dbReference>
<sequence>MPNSSNTFDALWEDRDVRFDINPSSMGMRPGEFPVDVLDSVEDTKGNNGER</sequence>
<keyword evidence="4" id="KW-0963">Cytoplasm</keyword>
<dbReference type="InterPro" id="IPR006606">
    <property type="entry name" value="BBL5"/>
</dbReference>
<dbReference type="OrthoDB" id="10261999at2759"/>
<proteinExistence type="inferred from homology"/>
<evidence type="ECO:0000259" key="9">
    <source>
        <dbReference type="Pfam" id="PF07289"/>
    </source>
</evidence>
<comment type="similarity">
    <text evidence="3">Belongs to the BBS5 family.</text>
</comment>
<evidence type="ECO:0000256" key="2">
    <source>
        <dbReference type="ARBA" id="ARBA00004245"/>
    </source>
</evidence>
<keyword evidence="7" id="KW-0966">Cell projection</keyword>
<accession>A0A2G8JLJ5</accession>
<dbReference type="EMBL" id="MRZV01001644">
    <property type="protein sequence ID" value="PIK36622.1"/>
    <property type="molecule type" value="Genomic_DNA"/>
</dbReference>
<dbReference type="AlphaFoldDB" id="A0A2G8JLJ5"/>
<dbReference type="PANTHER" id="PTHR21351:SF0">
    <property type="entry name" value="BARDET-BIEDL SYNDROME 5 PROTEIN"/>
    <property type="match status" value="1"/>
</dbReference>
<dbReference type="GO" id="GO:0036064">
    <property type="term" value="C:ciliary basal body"/>
    <property type="evidence" value="ECO:0007669"/>
    <property type="project" value="TreeGrafter"/>
</dbReference>
<comment type="caution">
    <text evidence="10">The sequence shown here is derived from an EMBL/GenBank/DDBJ whole genome shotgun (WGS) entry which is preliminary data.</text>
</comment>
<comment type="subcellular location">
    <subcellularLocation>
        <location evidence="1">Cell projection</location>
        <location evidence="1">Cilium</location>
    </subcellularLocation>
    <subcellularLocation>
        <location evidence="2">Cytoplasm</location>
        <location evidence="2">Cytoskeleton</location>
    </subcellularLocation>
</comment>
<dbReference type="STRING" id="307972.A0A2G8JLJ5"/>
<keyword evidence="6" id="KW-0206">Cytoskeleton</keyword>